<dbReference type="Proteomes" id="UP000887563">
    <property type="component" value="Unplaced"/>
</dbReference>
<evidence type="ECO:0000313" key="2">
    <source>
        <dbReference type="WBParaSite" id="Minc3s01871g26871"/>
    </source>
</evidence>
<organism evidence="1 2">
    <name type="scientific">Meloidogyne incognita</name>
    <name type="common">Southern root-knot nematode worm</name>
    <name type="synonym">Oxyuris incognita</name>
    <dbReference type="NCBI Taxonomy" id="6306"/>
    <lineage>
        <taxon>Eukaryota</taxon>
        <taxon>Metazoa</taxon>
        <taxon>Ecdysozoa</taxon>
        <taxon>Nematoda</taxon>
        <taxon>Chromadorea</taxon>
        <taxon>Rhabditida</taxon>
        <taxon>Tylenchina</taxon>
        <taxon>Tylenchomorpha</taxon>
        <taxon>Tylenchoidea</taxon>
        <taxon>Meloidogynidae</taxon>
        <taxon>Meloidogyninae</taxon>
        <taxon>Meloidogyne</taxon>
        <taxon>Meloidogyne incognita group</taxon>
    </lineage>
</organism>
<dbReference type="Gene3D" id="1.20.80.10">
    <property type="match status" value="1"/>
</dbReference>
<name>A0A914MH12_MELIC</name>
<accession>A0A914MH12</accession>
<protein>
    <submittedName>
        <fullName evidence="2">Uncharacterized protein</fullName>
    </submittedName>
</protein>
<dbReference type="WBParaSite" id="Minc3s01871g26871">
    <property type="protein sequence ID" value="Minc3s01871g26871"/>
    <property type="gene ID" value="Minc3s01871g26871"/>
</dbReference>
<reference evidence="2" key="1">
    <citation type="submission" date="2022-11" db="UniProtKB">
        <authorList>
            <consortium name="WormBaseParasite"/>
        </authorList>
    </citation>
    <scope>IDENTIFICATION</scope>
</reference>
<dbReference type="InterPro" id="IPR014352">
    <property type="entry name" value="FERM/acyl-CoA-bd_prot_sf"/>
</dbReference>
<sequence length="54" mass="6106">MLARKSHFIVSLLYGEAEGQFLKGMLPCDEKHYIPLAAIVSQRLYGSELPQNIE</sequence>
<proteinExistence type="predicted"/>
<dbReference type="AlphaFoldDB" id="A0A914MH12"/>
<evidence type="ECO:0000313" key="1">
    <source>
        <dbReference type="Proteomes" id="UP000887563"/>
    </source>
</evidence>
<keyword evidence="1" id="KW-1185">Reference proteome</keyword>
<dbReference type="SUPFAM" id="SSF47031">
    <property type="entry name" value="Second domain of FERM"/>
    <property type="match status" value="1"/>
</dbReference>
<dbReference type="InterPro" id="IPR035963">
    <property type="entry name" value="FERM_2"/>
</dbReference>